<comment type="similarity">
    <text evidence="2">Belongs to the ABC transporter superfamily.</text>
</comment>
<evidence type="ECO:0000256" key="6">
    <source>
        <dbReference type="ARBA" id="ARBA00022840"/>
    </source>
</evidence>
<evidence type="ECO:0000259" key="8">
    <source>
        <dbReference type="PROSITE" id="PS50893"/>
    </source>
</evidence>
<keyword evidence="10" id="KW-1185">Reference proteome</keyword>
<dbReference type="NCBIfam" id="NF007739">
    <property type="entry name" value="PRK10419.1"/>
    <property type="match status" value="2"/>
</dbReference>
<dbReference type="GO" id="GO:0005524">
    <property type="term" value="F:ATP binding"/>
    <property type="evidence" value="ECO:0007669"/>
    <property type="project" value="UniProtKB-KW"/>
</dbReference>
<keyword evidence="6 9" id="KW-0067">ATP-binding</keyword>
<evidence type="ECO:0000256" key="2">
    <source>
        <dbReference type="ARBA" id="ARBA00005417"/>
    </source>
</evidence>
<dbReference type="PROSITE" id="PS00211">
    <property type="entry name" value="ABC_TRANSPORTER_1"/>
    <property type="match status" value="1"/>
</dbReference>
<keyword evidence="3" id="KW-0813">Transport</keyword>
<evidence type="ECO:0000313" key="10">
    <source>
        <dbReference type="Proteomes" id="UP001183176"/>
    </source>
</evidence>
<reference evidence="10" key="1">
    <citation type="submission" date="2023-07" db="EMBL/GenBank/DDBJ databases">
        <title>30 novel species of actinomycetes from the DSMZ collection.</title>
        <authorList>
            <person name="Nouioui I."/>
        </authorList>
    </citation>
    <scope>NUCLEOTIDE SEQUENCE [LARGE SCALE GENOMIC DNA]</scope>
    <source>
        <strain evidence="10">DSM 44399</strain>
    </source>
</reference>
<dbReference type="EMBL" id="JAVREH010000019">
    <property type="protein sequence ID" value="MDT0262583.1"/>
    <property type="molecule type" value="Genomic_DNA"/>
</dbReference>
<dbReference type="InterPro" id="IPR013563">
    <property type="entry name" value="Oligopep_ABC_C"/>
</dbReference>
<keyword evidence="5" id="KW-0547">Nucleotide-binding</keyword>
<evidence type="ECO:0000256" key="1">
    <source>
        <dbReference type="ARBA" id="ARBA00004202"/>
    </source>
</evidence>
<dbReference type="PROSITE" id="PS50893">
    <property type="entry name" value="ABC_TRANSPORTER_2"/>
    <property type="match status" value="2"/>
</dbReference>
<sequence length="710" mass="76756">MPRALEITDLSTHIALRRSVVQAVGDVSLHIDAGETLGLVGESGCGKSMTGLSILGLLPPGGSIVSGSIKLDGRELVGLSASELRSVRGNDVATVFQDSMTSLNPTRTIGYQVAEPVRRHLGASRREARARAIEVLGLVGLPRPSERLDDYPHQLSGGLRQRVLIAMALACEPKVLIADEPTTALDVTIQAQILDLLDDLKARLGMAVLLITHDMGVVAGHADRVNVMYAGRMVEATGTEQLFASMHHPYTQGLLASIPQLDQDGTQPLHTIPGIPPDLAYPPQGCRFSERCPRATDHCRAVEPPLLQIERTPEHAVASDAALEHLVACWHPVDGPVKRQEADPVVLAHHVHVLAAEQRDDAKVRLLDVHGLVKEYPVTSGAVLRRRSGSVKAVSDVSFSVNRGETFGLVGESGCGKSTIGRMVVALEHPDRGVVTLSGDDLTTMSGSRLRGRRRDLQLMFQDPHASLDPRMRVGAILREPLTIQGIGNRKEQDERVRELLGEVGLPQSSVERYPHEFSGGQRQRIGLARALALNPQLIVADEPVSALDVSIRSQVLNLMKRLQAAHDLSYVVISHDLAVVKYLADRVGVMYLGQLVEVGPSEEVYARPAHHYTAGLIDTVPIPDPQVQKRRNRVGIRGELPSPVNPPSGCRFRTRCPAAQDVCAQVAPPMVRYGEGHWAACHFPLQRPLDAEVAPDGRTVATGSATSTQ</sequence>
<comment type="caution">
    <text evidence="9">The sequence shown here is derived from an EMBL/GenBank/DDBJ whole genome shotgun (WGS) entry which is preliminary data.</text>
</comment>
<dbReference type="SUPFAM" id="SSF52540">
    <property type="entry name" value="P-loop containing nucleoside triphosphate hydrolases"/>
    <property type="match status" value="2"/>
</dbReference>
<feature type="domain" description="ABC transporter" evidence="8">
    <location>
        <begin position="364"/>
        <end position="618"/>
    </location>
</feature>
<dbReference type="Pfam" id="PF08352">
    <property type="entry name" value="oligo_HPY"/>
    <property type="match status" value="2"/>
</dbReference>
<dbReference type="RefSeq" id="WP_311423731.1">
    <property type="nucleotide sequence ID" value="NZ_JAVREH010000019.1"/>
</dbReference>
<dbReference type="PANTHER" id="PTHR43297:SF2">
    <property type="entry name" value="DIPEPTIDE TRANSPORT ATP-BINDING PROTEIN DPPD"/>
    <property type="match status" value="1"/>
</dbReference>
<dbReference type="Pfam" id="PF00005">
    <property type="entry name" value="ABC_tran"/>
    <property type="match status" value="2"/>
</dbReference>
<dbReference type="SMART" id="SM00382">
    <property type="entry name" value="AAA"/>
    <property type="match status" value="2"/>
</dbReference>
<evidence type="ECO:0000256" key="4">
    <source>
        <dbReference type="ARBA" id="ARBA00022475"/>
    </source>
</evidence>
<accession>A0ABU2JE99</accession>
<keyword evidence="4" id="KW-1003">Cell membrane</keyword>
<evidence type="ECO:0000313" key="9">
    <source>
        <dbReference type="EMBL" id="MDT0262583.1"/>
    </source>
</evidence>
<proteinExistence type="inferred from homology"/>
<evidence type="ECO:0000256" key="3">
    <source>
        <dbReference type="ARBA" id="ARBA00022448"/>
    </source>
</evidence>
<dbReference type="NCBIfam" id="NF008453">
    <property type="entry name" value="PRK11308.1"/>
    <property type="match status" value="2"/>
</dbReference>
<dbReference type="PANTHER" id="PTHR43297">
    <property type="entry name" value="OLIGOPEPTIDE TRANSPORT ATP-BINDING PROTEIN APPD"/>
    <property type="match status" value="1"/>
</dbReference>
<protein>
    <submittedName>
        <fullName evidence="9">ABC transporter ATP-binding protein</fullName>
    </submittedName>
</protein>
<dbReference type="InterPro" id="IPR050388">
    <property type="entry name" value="ABC_Ni/Peptide_Import"/>
</dbReference>
<keyword evidence="7" id="KW-0472">Membrane</keyword>
<gene>
    <name evidence="9" type="ORF">RM423_14400</name>
</gene>
<dbReference type="NCBIfam" id="TIGR01727">
    <property type="entry name" value="oligo_HPY"/>
    <property type="match status" value="2"/>
</dbReference>
<dbReference type="InterPro" id="IPR003439">
    <property type="entry name" value="ABC_transporter-like_ATP-bd"/>
</dbReference>
<feature type="domain" description="ABC transporter" evidence="8">
    <location>
        <begin position="5"/>
        <end position="255"/>
    </location>
</feature>
<dbReference type="CDD" id="cd03257">
    <property type="entry name" value="ABC_NikE_OppD_transporters"/>
    <property type="match status" value="2"/>
</dbReference>
<dbReference type="InterPro" id="IPR027417">
    <property type="entry name" value="P-loop_NTPase"/>
</dbReference>
<dbReference type="Proteomes" id="UP001183176">
    <property type="component" value="Unassembled WGS sequence"/>
</dbReference>
<dbReference type="InterPro" id="IPR003593">
    <property type="entry name" value="AAA+_ATPase"/>
</dbReference>
<comment type="subcellular location">
    <subcellularLocation>
        <location evidence="1">Cell membrane</location>
        <topology evidence="1">Peripheral membrane protein</topology>
    </subcellularLocation>
</comment>
<evidence type="ECO:0000256" key="7">
    <source>
        <dbReference type="ARBA" id="ARBA00023136"/>
    </source>
</evidence>
<organism evidence="9 10">
    <name type="scientific">Jatrophihabitans lederbergiae</name>
    <dbReference type="NCBI Taxonomy" id="3075547"/>
    <lineage>
        <taxon>Bacteria</taxon>
        <taxon>Bacillati</taxon>
        <taxon>Actinomycetota</taxon>
        <taxon>Actinomycetes</taxon>
        <taxon>Jatrophihabitantales</taxon>
        <taxon>Jatrophihabitantaceae</taxon>
        <taxon>Jatrophihabitans</taxon>
    </lineage>
</organism>
<dbReference type="Gene3D" id="3.40.50.300">
    <property type="entry name" value="P-loop containing nucleotide triphosphate hydrolases"/>
    <property type="match status" value="2"/>
</dbReference>
<evidence type="ECO:0000256" key="5">
    <source>
        <dbReference type="ARBA" id="ARBA00022741"/>
    </source>
</evidence>
<dbReference type="InterPro" id="IPR017871">
    <property type="entry name" value="ABC_transporter-like_CS"/>
</dbReference>
<name>A0ABU2JE99_9ACTN</name>